<evidence type="ECO:0000256" key="3">
    <source>
        <dbReference type="ARBA" id="ARBA00022679"/>
    </source>
</evidence>
<evidence type="ECO:0000256" key="1">
    <source>
        <dbReference type="ARBA" id="ARBA00006739"/>
    </source>
</evidence>
<dbReference type="PANTHER" id="PTHR43398">
    <property type="entry name" value="DOLICHOL-PHOSPHATE MANNOSYLTRANSFERASE SUBUNIT 1"/>
    <property type="match status" value="1"/>
</dbReference>
<dbReference type="EMBL" id="LGCM01000060">
    <property type="protein sequence ID" value="KPL77410.1"/>
    <property type="molecule type" value="Genomic_DNA"/>
</dbReference>
<dbReference type="FunFam" id="3.90.550.10:FF:000122">
    <property type="entry name" value="Dolichol-phosphate mannosyltransferase subunit 1"/>
    <property type="match status" value="1"/>
</dbReference>
<evidence type="ECO:0000313" key="5">
    <source>
        <dbReference type="EMBL" id="KPL77410.1"/>
    </source>
</evidence>
<name>A0A0N8GN87_9CHLR</name>
<keyword evidence="2" id="KW-0328">Glycosyltransferase</keyword>
<keyword evidence="6" id="KW-1185">Reference proteome</keyword>
<evidence type="ECO:0000256" key="2">
    <source>
        <dbReference type="ARBA" id="ARBA00022676"/>
    </source>
</evidence>
<sequence>MPAGKPLKTTIVIPTYNEAENLPKLTAALFALPLDDLNLLIVDDNSPDGTGQLAEDLAREHPGRMSVMHRQGKLGLGTAYIQGFQRAIADGAEAVGQMDADFSHPVEKVVELVKTLETTDLVIGSRYVPGGSLDERWPMWRKALSGFGNFYARTILGMKVRDVTGGFRLWRRKTLQGMPLERVRSNGYIFQVEMAYVATRLGYGFKETPIYFADRRWGQSKMSFRIQIEAALRVWQLPGLYRDLHKVPLQG</sequence>
<dbReference type="Proteomes" id="UP000050501">
    <property type="component" value="Unassembled WGS sequence"/>
</dbReference>
<dbReference type="InterPro" id="IPR001173">
    <property type="entry name" value="Glyco_trans_2-like"/>
</dbReference>
<dbReference type="PANTHER" id="PTHR43398:SF1">
    <property type="entry name" value="DOLICHOL-PHOSPHATE MANNOSYLTRANSFERASE SUBUNIT 1"/>
    <property type="match status" value="1"/>
</dbReference>
<dbReference type="SUPFAM" id="SSF53448">
    <property type="entry name" value="Nucleotide-diphospho-sugar transferases"/>
    <property type="match status" value="1"/>
</dbReference>
<evidence type="ECO:0000259" key="4">
    <source>
        <dbReference type="Pfam" id="PF00535"/>
    </source>
</evidence>
<dbReference type="AlphaFoldDB" id="A0A0N8GN87"/>
<comment type="caution">
    <text evidence="5">The sequence shown here is derived from an EMBL/GenBank/DDBJ whole genome shotgun (WGS) entry which is preliminary data.</text>
</comment>
<reference evidence="5 6" key="1">
    <citation type="submission" date="2015-07" db="EMBL/GenBank/DDBJ databases">
        <title>Genome sequence of Levilinea saccharolytica DSM 16555.</title>
        <authorList>
            <person name="Hemp J."/>
            <person name="Ward L.M."/>
            <person name="Pace L.A."/>
            <person name="Fischer W.W."/>
        </authorList>
    </citation>
    <scope>NUCLEOTIDE SEQUENCE [LARGE SCALE GENOMIC DNA]</scope>
    <source>
        <strain evidence="5 6">KIBI-1</strain>
    </source>
</reference>
<dbReference type="CDD" id="cd06442">
    <property type="entry name" value="DPM1_like"/>
    <property type="match status" value="1"/>
</dbReference>
<organism evidence="5 6">
    <name type="scientific">Levilinea saccharolytica</name>
    <dbReference type="NCBI Taxonomy" id="229921"/>
    <lineage>
        <taxon>Bacteria</taxon>
        <taxon>Bacillati</taxon>
        <taxon>Chloroflexota</taxon>
        <taxon>Anaerolineae</taxon>
        <taxon>Anaerolineales</taxon>
        <taxon>Anaerolineaceae</taxon>
        <taxon>Levilinea</taxon>
    </lineage>
</organism>
<dbReference type="Pfam" id="PF00535">
    <property type="entry name" value="Glycos_transf_2"/>
    <property type="match status" value="1"/>
</dbReference>
<evidence type="ECO:0000313" key="6">
    <source>
        <dbReference type="Proteomes" id="UP000050501"/>
    </source>
</evidence>
<dbReference type="Gene3D" id="3.90.550.10">
    <property type="entry name" value="Spore Coat Polysaccharide Biosynthesis Protein SpsA, Chain A"/>
    <property type="match status" value="1"/>
</dbReference>
<proteinExistence type="inferred from homology"/>
<dbReference type="GO" id="GO:0009247">
    <property type="term" value="P:glycolipid biosynthetic process"/>
    <property type="evidence" value="ECO:0007669"/>
    <property type="project" value="TreeGrafter"/>
</dbReference>
<dbReference type="GO" id="GO:0004582">
    <property type="term" value="F:dolichyl-phosphate beta-D-mannosyltransferase activity"/>
    <property type="evidence" value="ECO:0007669"/>
    <property type="project" value="InterPro"/>
</dbReference>
<accession>A0A0N8GN87</accession>
<dbReference type="InterPro" id="IPR039528">
    <property type="entry name" value="DPM1-like"/>
</dbReference>
<keyword evidence="3 5" id="KW-0808">Transferase</keyword>
<feature type="domain" description="Glycosyltransferase 2-like" evidence="4">
    <location>
        <begin position="10"/>
        <end position="175"/>
    </location>
</feature>
<gene>
    <name evidence="5" type="ORF">ADN01_16035</name>
</gene>
<dbReference type="InterPro" id="IPR029044">
    <property type="entry name" value="Nucleotide-diphossugar_trans"/>
</dbReference>
<comment type="similarity">
    <text evidence="1">Belongs to the glycosyltransferase 2 family.</text>
</comment>
<protein>
    <submittedName>
        <fullName evidence="5">Glycosyl transferase</fullName>
    </submittedName>
</protein>
<dbReference type="STRING" id="229921.ADN01_16035"/>
<dbReference type="GO" id="GO:0016020">
    <property type="term" value="C:membrane"/>
    <property type="evidence" value="ECO:0007669"/>
    <property type="project" value="GOC"/>
</dbReference>